<evidence type="ECO:0000313" key="3">
    <source>
        <dbReference type="Proteomes" id="UP000327143"/>
    </source>
</evidence>
<sequence length="98" mass="10150">MRKRAAAVISAAFMTVGALAASPASAGEVGAQALSCKTSAGSTGGWAECTGSGKWRAKAVCNFEADLYSERVDQKSGTVRVYVPDCTFSIEKVVVELL</sequence>
<name>A0ABX6ACT8_STRVD</name>
<protein>
    <submittedName>
        <fullName evidence="2">Uncharacterized protein</fullName>
    </submittedName>
</protein>
<dbReference type="EMBL" id="CP023700">
    <property type="protein sequence ID" value="QEU85600.1"/>
    <property type="molecule type" value="Genomic_DNA"/>
</dbReference>
<accession>A0ABX6ACT8</accession>
<feature type="chain" id="PRO_5046483828" evidence="1">
    <location>
        <begin position="21"/>
        <end position="98"/>
    </location>
</feature>
<keyword evidence="1" id="KW-0732">Signal</keyword>
<feature type="signal peptide" evidence="1">
    <location>
        <begin position="1"/>
        <end position="20"/>
    </location>
</feature>
<dbReference type="Proteomes" id="UP000327143">
    <property type="component" value="Chromosome"/>
</dbReference>
<evidence type="ECO:0000256" key="1">
    <source>
        <dbReference type="SAM" id="SignalP"/>
    </source>
</evidence>
<gene>
    <name evidence="2" type="ORF">CP969_13390</name>
</gene>
<reference evidence="2 3" key="1">
    <citation type="submission" date="2017-09" db="EMBL/GenBank/DDBJ databases">
        <authorList>
            <person name="Lee N."/>
            <person name="Cho B.-K."/>
        </authorList>
    </citation>
    <scope>NUCLEOTIDE SEQUENCE [LARGE SCALE GENOMIC DNA]</scope>
    <source>
        <strain evidence="2 3">ATCC 39115</strain>
    </source>
</reference>
<dbReference type="RefSeq" id="WP_016826394.1">
    <property type="nucleotide sequence ID" value="NZ_CP023700.1"/>
</dbReference>
<organism evidence="2 3">
    <name type="scientific">Streptomyces viridosporus T7A</name>
    <dbReference type="NCBI Taxonomy" id="665577"/>
    <lineage>
        <taxon>Bacteria</taxon>
        <taxon>Bacillati</taxon>
        <taxon>Actinomycetota</taxon>
        <taxon>Actinomycetes</taxon>
        <taxon>Kitasatosporales</taxon>
        <taxon>Streptomycetaceae</taxon>
        <taxon>Streptomyces</taxon>
    </lineage>
</organism>
<evidence type="ECO:0000313" key="2">
    <source>
        <dbReference type="EMBL" id="QEU85600.1"/>
    </source>
</evidence>
<keyword evidence="3" id="KW-1185">Reference proteome</keyword>
<proteinExistence type="predicted"/>